<comment type="pathway">
    <text evidence="2 9">Amino-acid biosynthesis; L-tryptophan biosynthesis; L-tryptophan from chorismate: step 3/5.</text>
</comment>
<evidence type="ECO:0000256" key="5">
    <source>
        <dbReference type="ARBA" id="ARBA00022605"/>
    </source>
</evidence>
<accession>A0A414S2L3</accession>
<sequence length="238" mass="26953">MTRVKICGLKRVEDVAYVNESLPEYAGFVFAGSKRKVTDEQAEALRRMLDERIVPVGVFVNEPVEHILNLVGKKVIRVVQLHGDEDESYIQRLRAGLESKQGTSGYKENNKISRADPDNEGPGEKNDDIESVKIIKAVRVQNQEQILEAEKLSCDYLLLDTWQKDAYGGCGKQFDKSLIPEDMSKPYFLAGGLAADNIRENIEICHPYAVDVSSDVETDGKKDQKKIQEFIERVREYE</sequence>
<organism evidence="12 13">
    <name type="scientific">Dorea longicatena</name>
    <dbReference type="NCBI Taxonomy" id="88431"/>
    <lineage>
        <taxon>Bacteria</taxon>
        <taxon>Bacillati</taxon>
        <taxon>Bacillota</taxon>
        <taxon>Clostridia</taxon>
        <taxon>Lachnospirales</taxon>
        <taxon>Lachnospiraceae</taxon>
        <taxon>Dorea</taxon>
    </lineage>
</organism>
<dbReference type="GO" id="GO:0000162">
    <property type="term" value="P:L-tryptophan biosynthetic process"/>
    <property type="evidence" value="ECO:0007669"/>
    <property type="project" value="UniProtKB-UniRule"/>
</dbReference>
<dbReference type="CDD" id="cd00405">
    <property type="entry name" value="PRAI"/>
    <property type="match status" value="1"/>
</dbReference>
<evidence type="ECO:0000259" key="11">
    <source>
        <dbReference type="Pfam" id="PF00697"/>
    </source>
</evidence>
<reference evidence="12 13" key="1">
    <citation type="submission" date="2018-08" db="EMBL/GenBank/DDBJ databases">
        <title>A genome reference for cultivated species of the human gut microbiota.</title>
        <authorList>
            <person name="Zou Y."/>
            <person name="Xue W."/>
            <person name="Luo G."/>
        </authorList>
    </citation>
    <scope>NUCLEOTIDE SEQUENCE [LARGE SCALE GENOMIC DNA]</scope>
    <source>
        <strain evidence="12 13">AM23-13</strain>
    </source>
</reference>
<evidence type="ECO:0000256" key="3">
    <source>
        <dbReference type="ARBA" id="ARBA00012572"/>
    </source>
</evidence>
<evidence type="ECO:0000256" key="6">
    <source>
        <dbReference type="ARBA" id="ARBA00022822"/>
    </source>
</evidence>
<keyword evidence="8 9" id="KW-0413">Isomerase</keyword>
<evidence type="ECO:0000256" key="10">
    <source>
        <dbReference type="SAM" id="MobiDB-lite"/>
    </source>
</evidence>
<name>A0A414S2L3_9FIRM</name>
<dbReference type="EMBL" id="QRHW01000008">
    <property type="protein sequence ID" value="RHG09328.1"/>
    <property type="molecule type" value="Genomic_DNA"/>
</dbReference>
<evidence type="ECO:0000313" key="12">
    <source>
        <dbReference type="EMBL" id="RHG09328.1"/>
    </source>
</evidence>
<protein>
    <recommendedName>
        <fullName evidence="4 9">N-(5'-phosphoribosyl)anthranilate isomerase</fullName>
        <shortName evidence="9">PRAI</shortName>
        <ecNumber evidence="3 9">5.3.1.24</ecNumber>
    </recommendedName>
</protein>
<feature type="compositionally biased region" description="Basic and acidic residues" evidence="10">
    <location>
        <begin position="108"/>
        <end position="127"/>
    </location>
</feature>
<keyword evidence="7 9" id="KW-0057">Aromatic amino acid biosynthesis</keyword>
<dbReference type="PANTHER" id="PTHR42894">
    <property type="entry name" value="N-(5'-PHOSPHORIBOSYL)ANTHRANILATE ISOMERASE"/>
    <property type="match status" value="1"/>
</dbReference>
<dbReference type="RefSeq" id="WP_118309482.1">
    <property type="nucleotide sequence ID" value="NZ_QRHW01000008.1"/>
</dbReference>
<evidence type="ECO:0000313" key="13">
    <source>
        <dbReference type="Proteomes" id="UP000284112"/>
    </source>
</evidence>
<gene>
    <name evidence="9" type="primary">trpF</name>
    <name evidence="12" type="ORF">DW641_06645</name>
</gene>
<dbReference type="InterPro" id="IPR011060">
    <property type="entry name" value="RibuloseP-bd_barrel"/>
</dbReference>
<feature type="domain" description="N-(5'phosphoribosyl) anthranilate isomerase (PRAI)" evidence="11">
    <location>
        <begin position="4"/>
        <end position="98"/>
    </location>
</feature>
<comment type="similarity">
    <text evidence="9">Belongs to the TrpF family.</text>
</comment>
<comment type="catalytic activity">
    <reaction evidence="1 9">
        <text>N-(5-phospho-beta-D-ribosyl)anthranilate = 1-(2-carboxyphenylamino)-1-deoxy-D-ribulose 5-phosphate</text>
        <dbReference type="Rhea" id="RHEA:21540"/>
        <dbReference type="ChEBI" id="CHEBI:18277"/>
        <dbReference type="ChEBI" id="CHEBI:58613"/>
        <dbReference type="EC" id="5.3.1.24"/>
    </reaction>
</comment>
<keyword evidence="5 9" id="KW-0028">Amino-acid biosynthesis</keyword>
<dbReference type="SUPFAM" id="SSF51366">
    <property type="entry name" value="Ribulose-phoshate binding barrel"/>
    <property type="match status" value="1"/>
</dbReference>
<dbReference type="EC" id="5.3.1.24" evidence="3 9"/>
<dbReference type="PANTHER" id="PTHR42894:SF1">
    <property type="entry name" value="N-(5'-PHOSPHORIBOSYL)ANTHRANILATE ISOMERASE"/>
    <property type="match status" value="1"/>
</dbReference>
<dbReference type="GO" id="GO:0004640">
    <property type="term" value="F:phosphoribosylanthranilate isomerase activity"/>
    <property type="evidence" value="ECO:0007669"/>
    <property type="project" value="UniProtKB-UniRule"/>
</dbReference>
<feature type="domain" description="N-(5'phosphoribosyl) anthranilate isomerase (PRAI)" evidence="11">
    <location>
        <begin position="129"/>
        <end position="232"/>
    </location>
</feature>
<proteinExistence type="inferred from homology"/>
<dbReference type="InterPro" id="IPR001240">
    <property type="entry name" value="PRAI_dom"/>
</dbReference>
<evidence type="ECO:0000256" key="8">
    <source>
        <dbReference type="ARBA" id="ARBA00023235"/>
    </source>
</evidence>
<dbReference type="Pfam" id="PF00697">
    <property type="entry name" value="PRAI"/>
    <property type="match status" value="2"/>
</dbReference>
<dbReference type="UniPathway" id="UPA00035">
    <property type="reaction ID" value="UER00042"/>
</dbReference>
<keyword evidence="6 9" id="KW-0822">Tryptophan biosynthesis</keyword>
<comment type="caution">
    <text evidence="12">The sequence shown here is derived from an EMBL/GenBank/DDBJ whole genome shotgun (WGS) entry which is preliminary data.</text>
</comment>
<evidence type="ECO:0000256" key="4">
    <source>
        <dbReference type="ARBA" id="ARBA00022272"/>
    </source>
</evidence>
<dbReference type="InterPro" id="IPR044643">
    <property type="entry name" value="TrpF_fam"/>
</dbReference>
<evidence type="ECO:0000256" key="9">
    <source>
        <dbReference type="HAMAP-Rule" id="MF_00135"/>
    </source>
</evidence>
<dbReference type="Gene3D" id="3.20.20.70">
    <property type="entry name" value="Aldolase class I"/>
    <property type="match status" value="1"/>
</dbReference>
<dbReference type="AlphaFoldDB" id="A0A414S2L3"/>
<evidence type="ECO:0000256" key="2">
    <source>
        <dbReference type="ARBA" id="ARBA00004664"/>
    </source>
</evidence>
<evidence type="ECO:0000256" key="1">
    <source>
        <dbReference type="ARBA" id="ARBA00001164"/>
    </source>
</evidence>
<dbReference type="InterPro" id="IPR013785">
    <property type="entry name" value="Aldolase_TIM"/>
</dbReference>
<dbReference type="Proteomes" id="UP000284112">
    <property type="component" value="Unassembled WGS sequence"/>
</dbReference>
<feature type="region of interest" description="Disordered" evidence="10">
    <location>
        <begin position="101"/>
        <end position="127"/>
    </location>
</feature>
<evidence type="ECO:0000256" key="7">
    <source>
        <dbReference type="ARBA" id="ARBA00023141"/>
    </source>
</evidence>
<dbReference type="HAMAP" id="MF_00135">
    <property type="entry name" value="PRAI"/>
    <property type="match status" value="1"/>
</dbReference>